<sequence>MPFMAPSAKHPVFPPEVRERVLRRILEHQSWRTVQTKAPESIAAKIVPACETLVNWYLRG</sequence>
<name>A0A0S4TYR9_RALSL</name>
<proteinExistence type="predicted"/>
<dbReference type="AlphaFoldDB" id="A0A0S4TYR9"/>
<reference evidence="1" key="1">
    <citation type="submission" date="2015-10" db="EMBL/GenBank/DDBJ databases">
        <authorList>
            <person name="Gilbert D.G."/>
        </authorList>
    </citation>
    <scope>NUCLEOTIDE SEQUENCE</scope>
    <source>
        <strain evidence="1">Phyl III-seqv23</strain>
    </source>
</reference>
<dbReference type="EMBL" id="LN899819">
    <property type="protein sequence ID" value="CUV14931.1"/>
    <property type="molecule type" value="Genomic_DNA"/>
</dbReference>
<evidence type="ECO:0000313" key="1">
    <source>
        <dbReference type="EMBL" id="CUV14931.1"/>
    </source>
</evidence>
<organism evidence="1">
    <name type="scientific">Ralstonia solanacearum</name>
    <name type="common">Pseudomonas solanacearum</name>
    <dbReference type="NCBI Taxonomy" id="305"/>
    <lineage>
        <taxon>Bacteria</taxon>
        <taxon>Pseudomonadati</taxon>
        <taxon>Pseudomonadota</taxon>
        <taxon>Betaproteobacteria</taxon>
        <taxon>Burkholderiales</taxon>
        <taxon>Burkholderiaceae</taxon>
        <taxon>Ralstonia</taxon>
        <taxon>Ralstonia solanacearum species complex</taxon>
    </lineage>
</organism>
<gene>
    <name evidence="1" type="ORF">RUN39_v1_1010008</name>
</gene>
<dbReference type="Gene3D" id="1.10.10.10">
    <property type="entry name" value="Winged helix-like DNA-binding domain superfamily/Winged helix DNA-binding domain"/>
    <property type="match status" value="1"/>
</dbReference>
<dbReference type="InterPro" id="IPR036388">
    <property type="entry name" value="WH-like_DNA-bd_sf"/>
</dbReference>
<protein>
    <submittedName>
        <fullName evidence="1">Transposase</fullName>
    </submittedName>
</protein>
<accession>A0A0S4TYR9</accession>